<keyword evidence="8" id="KW-0464">Manganese</keyword>
<evidence type="ECO:0000256" key="5">
    <source>
        <dbReference type="ARBA" id="ARBA00022741"/>
    </source>
</evidence>
<reference evidence="10 11" key="1">
    <citation type="submission" date="2015-04" db="EMBL/GenBank/DDBJ databases">
        <title>Taxonomic description and genome sequence of Bacillus campisalis sp. nov., a novel member of the genus Bacillus isolated from solar saltern.</title>
        <authorList>
            <person name="Mathan Kumar R."/>
            <person name="Kaur G."/>
            <person name="Kumar A."/>
            <person name="Singh N.K."/>
            <person name="Kaur N."/>
            <person name="Kumar N."/>
            <person name="Mayilraj S."/>
        </authorList>
    </citation>
    <scope>NUCLEOTIDE SEQUENCE [LARGE SCALE GENOMIC DNA]</scope>
    <source>
        <strain evidence="10 11">SA2-6</strain>
    </source>
</reference>
<comment type="catalytic activity">
    <reaction evidence="8">
        <text>L-tyrosyl-[protein] + UTP = O-(5'-uridylyl)-L-tyrosyl-[protein] + diphosphate</text>
        <dbReference type="Rhea" id="RHEA:83887"/>
        <dbReference type="Rhea" id="RHEA-COMP:10136"/>
        <dbReference type="Rhea" id="RHEA-COMP:20238"/>
        <dbReference type="ChEBI" id="CHEBI:33019"/>
        <dbReference type="ChEBI" id="CHEBI:46398"/>
        <dbReference type="ChEBI" id="CHEBI:46858"/>
        <dbReference type="ChEBI" id="CHEBI:90602"/>
    </reaction>
</comment>
<feature type="region of interest" description="Disordered" evidence="9">
    <location>
        <begin position="406"/>
        <end position="426"/>
    </location>
</feature>
<evidence type="ECO:0000256" key="3">
    <source>
        <dbReference type="ARBA" id="ARBA00022695"/>
    </source>
</evidence>
<dbReference type="PANTHER" id="PTHR32057">
    <property type="entry name" value="PROTEIN ADENYLYLTRANSFERASE SELO, MITOCHONDRIAL"/>
    <property type="match status" value="1"/>
</dbReference>
<feature type="binding site" evidence="8">
    <location>
        <position position="184"/>
    </location>
    <ligand>
        <name>ATP</name>
        <dbReference type="ChEBI" id="CHEBI:30616"/>
    </ligand>
</feature>
<feature type="binding site" evidence="8">
    <location>
        <position position="263"/>
    </location>
    <ligand>
        <name>ATP</name>
        <dbReference type="ChEBI" id="CHEBI:30616"/>
    </ligand>
</feature>
<dbReference type="GO" id="GO:0030145">
    <property type="term" value="F:manganese ion binding"/>
    <property type="evidence" value="ECO:0007669"/>
    <property type="project" value="UniProtKB-UniRule"/>
</dbReference>
<feature type="binding site" evidence="8">
    <location>
        <position position="93"/>
    </location>
    <ligand>
        <name>ATP</name>
        <dbReference type="ChEBI" id="CHEBI:30616"/>
    </ligand>
</feature>
<dbReference type="AlphaFoldDB" id="A0A0M2SP56"/>
<evidence type="ECO:0000256" key="1">
    <source>
        <dbReference type="ARBA" id="ARBA00009747"/>
    </source>
</evidence>
<dbReference type="PANTHER" id="PTHR32057:SF14">
    <property type="entry name" value="PROTEIN ADENYLYLTRANSFERASE SELO, MITOCHONDRIAL"/>
    <property type="match status" value="1"/>
</dbReference>
<keyword evidence="2 8" id="KW-0808">Transferase</keyword>
<name>A0A0M2SP56_9BACI</name>
<feature type="binding site" evidence="8">
    <location>
        <position position="263"/>
    </location>
    <ligand>
        <name>Mg(2+)</name>
        <dbReference type="ChEBI" id="CHEBI:18420"/>
    </ligand>
</feature>
<dbReference type="Proteomes" id="UP000034166">
    <property type="component" value="Unassembled WGS sequence"/>
</dbReference>
<feature type="active site" description="Proton acceptor" evidence="8">
    <location>
        <position position="253"/>
    </location>
</feature>
<feature type="binding site" evidence="8">
    <location>
        <position position="127"/>
    </location>
    <ligand>
        <name>ATP</name>
        <dbReference type="ChEBI" id="CHEBI:30616"/>
    </ligand>
</feature>
<comment type="catalytic activity">
    <reaction evidence="8">
        <text>L-tyrosyl-[protein] + ATP = O-(5'-adenylyl)-L-tyrosyl-[protein] + diphosphate</text>
        <dbReference type="Rhea" id="RHEA:54288"/>
        <dbReference type="Rhea" id="RHEA-COMP:10136"/>
        <dbReference type="Rhea" id="RHEA-COMP:13846"/>
        <dbReference type="ChEBI" id="CHEBI:30616"/>
        <dbReference type="ChEBI" id="CHEBI:33019"/>
        <dbReference type="ChEBI" id="CHEBI:46858"/>
        <dbReference type="ChEBI" id="CHEBI:83624"/>
        <dbReference type="EC" id="2.7.7.108"/>
    </reaction>
</comment>
<comment type="catalytic activity">
    <reaction evidence="8">
        <text>L-threonyl-[protein] + ATP = 3-O-(5'-adenylyl)-L-threonyl-[protein] + diphosphate</text>
        <dbReference type="Rhea" id="RHEA:54292"/>
        <dbReference type="Rhea" id="RHEA-COMP:11060"/>
        <dbReference type="Rhea" id="RHEA-COMP:13847"/>
        <dbReference type="ChEBI" id="CHEBI:30013"/>
        <dbReference type="ChEBI" id="CHEBI:30616"/>
        <dbReference type="ChEBI" id="CHEBI:33019"/>
        <dbReference type="ChEBI" id="CHEBI:138113"/>
        <dbReference type="EC" id="2.7.7.108"/>
    </reaction>
</comment>
<dbReference type="InterPro" id="IPR003846">
    <property type="entry name" value="SelO"/>
</dbReference>
<dbReference type="RefSeq" id="WP_046525515.1">
    <property type="nucleotide sequence ID" value="NZ_LAYY01000033.1"/>
</dbReference>
<evidence type="ECO:0000256" key="7">
    <source>
        <dbReference type="ARBA" id="ARBA00022842"/>
    </source>
</evidence>
<proteinExistence type="inferred from homology"/>
<feature type="compositionally biased region" description="Basic and acidic residues" evidence="9">
    <location>
        <begin position="406"/>
        <end position="416"/>
    </location>
</feature>
<sequence>MTNNNQTGWNFDNSYARLPEAFFSSLSLNPVGSPETVILNQSLAEDLGLNIAELQSEQSTAVFAGNSVPEGAFPLAQAYAGHQFGHFTMLGDGRALLIGEQITPEGERVDIQLKGSGRTPYSRGGDGRAALGPMLREYIISEAMHALGIPTTRSLAVVATGEPIRRETILPGAILTRVAASHLRVGTFQYGAGKGDIEDLRALADYAIQRHYPHIVGDDNRYLSLLNEVIKVQAALIAKWQLVGFIHGVMNTDNMTVSGETIDYGPCAFMNEYDPETVFSSIDTQGRYAYGNQPGIGGWNLARFAESLLPLLDENQDKAVELAQEAITKYPELFKENWLSGMRAKLGIFNKEEQDEALFEELLGMMQKHQADFTNTFRALTMDKQEEAIFKSEEYKQWHKKWQERLDRQEDSKESSQELMHTSNPAVIPRNHRVEEALEAAVNEGDYSVMERLLDVLSDPYAHSGDKEEYCKLPAPSSLPYRTYCGT</sequence>
<evidence type="ECO:0000256" key="8">
    <source>
        <dbReference type="HAMAP-Rule" id="MF_00692"/>
    </source>
</evidence>
<feature type="binding site" evidence="8">
    <location>
        <position position="114"/>
    </location>
    <ligand>
        <name>ATP</name>
        <dbReference type="ChEBI" id="CHEBI:30616"/>
    </ligand>
</feature>
<feature type="binding site" evidence="8">
    <location>
        <position position="254"/>
    </location>
    <ligand>
        <name>Mg(2+)</name>
        <dbReference type="ChEBI" id="CHEBI:18420"/>
    </ligand>
</feature>
<evidence type="ECO:0000256" key="6">
    <source>
        <dbReference type="ARBA" id="ARBA00022840"/>
    </source>
</evidence>
<feature type="binding site" evidence="8">
    <location>
        <position position="91"/>
    </location>
    <ligand>
        <name>ATP</name>
        <dbReference type="ChEBI" id="CHEBI:30616"/>
    </ligand>
</feature>
<comment type="caution">
    <text evidence="10">The sequence shown here is derived from an EMBL/GenBank/DDBJ whole genome shotgun (WGS) entry which is preliminary data.</text>
</comment>
<dbReference type="EC" id="2.7.7.-" evidence="8"/>
<feature type="binding site" evidence="8">
    <location>
        <position position="126"/>
    </location>
    <ligand>
        <name>ATP</name>
        <dbReference type="ChEBI" id="CHEBI:30616"/>
    </ligand>
</feature>
<evidence type="ECO:0000313" key="11">
    <source>
        <dbReference type="Proteomes" id="UP000034166"/>
    </source>
</evidence>
<keyword evidence="6 8" id="KW-0067">ATP-binding</keyword>
<comment type="similarity">
    <text evidence="1 8">Belongs to the SELO family.</text>
</comment>
<comment type="function">
    <text evidence="8">Nucleotidyltransferase involved in the post-translational modification of proteins. It can catalyze the addition of adenosine monophosphate (AMP) or uridine monophosphate (UMP) to a protein, resulting in modifications known as AMPylation and UMPylation.</text>
</comment>
<gene>
    <name evidence="8" type="primary">ydiU</name>
    <name evidence="8" type="synonym">selO</name>
    <name evidence="10" type="ORF">WQ57_19890</name>
</gene>
<protein>
    <recommendedName>
        <fullName evidence="8">Protein nucleotidyltransferase YdiU</fullName>
        <ecNumber evidence="8">2.7.7.-</ecNumber>
    </recommendedName>
    <alternativeName>
        <fullName evidence="8">Protein adenylyltransferase YdiU</fullName>
        <ecNumber evidence="8">2.7.7.108</ecNumber>
    </alternativeName>
    <alternativeName>
        <fullName evidence="8">Protein uridylyltransferase YdiU</fullName>
        <ecNumber evidence="8">2.7.7.-</ecNumber>
    </alternativeName>
</protein>
<comment type="cofactor">
    <cofactor evidence="8">
        <name>Mg(2+)</name>
        <dbReference type="ChEBI" id="CHEBI:18420"/>
    </cofactor>
    <cofactor evidence="8">
        <name>Mn(2+)</name>
        <dbReference type="ChEBI" id="CHEBI:29035"/>
    </cofactor>
</comment>
<comment type="catalytic activity">
    <reaction evidence="8">
        <text>L-seryl-[protein] + UTP = O-(5'-uridylyl)-L-seryl-[protein] + diphosphate</text>
        <dbReference type="Rhea" id="RHEA:64604"/>
        <dbReference type="Rhea" id="RHEA-COMP:9863"/>
        <dbReference type="Rhea" id="RHEA-COMP:16635"/>
        <dbReference type="ChEBI" id="CHEBI:29999"/>
        <dbReference type="ChEBI" id="CHEBI:33019"/>
        <dbReference type="ChEBI" id="CHEBI:46398"/>
        <dbReference type="ChEBI" id="CHEBI:156051"/>
    </reaction>
</comment>
<dbReference type="GO" id="GO:0070733">
    <property type="term" value="F:AMPylase activity"/>
    <property type="evidence" value="ECO:0007669"/>
    <property type="project" value="UniProtKB-EC"/>
</dbReference>
<evidence type="ECO:0000256" key="9">
    <source>
        <dbReference type="SAM" id="MobiDB-lite"/>
    </source>
</evidence>
<feature type="binding site" evidence="8">
    <location>
        <position position="94"/>
    </location>
    <ligand>
        <name>ATP</name>
        <dbReference type="ChEBI" id="CHEBI:30616"/>
    </ligand>
</feature>
<dbReference type="PATRIC" id="fig|1408103.3.peg.4403"/>
<evidence type="ECO:0000313" key="10">
    <source>
        <dbReference type="EMBL" id="KKK36349.1"/>
    </source>
</evidence>
<feature type="binding site" evidence="8">
    <location>
        <position position="177"/>
    </location>
    <ligand>
        <name>ATP</name>
        <dbReference type="ChEBI" id="CHEBI:30616"/>
    </ligand>
</feature>
<keyword evidence="3 8" id="KW-0548">Nucleotidyltransferase</keyword>
<comment type="catalytic activity">
    <reaction evidence="8">
        <text>L-histidyl-[protein] + UTP = N(tele)-(5'-uridylyl)-L-histidyl-[protein] + diphosphate</text>
        <dbReference type="Rhea" id="RHEA:83891"/>
        <dbReference type="Rhea" id="RHEA-COMP:9745"/>
        <dbReference type="Rhea" id="RHEA-COMP:20239"/>
        <dbReference type="ChEBI" id="CHEBI:29979"/>
        <dbReference type="ChEBI" id="CHEBI:33019"/>
        <dbReference type="ChEBI" id="CHEBI:46398"/>
        <dbReference type="ChEBI" id="CHEBI:233474"/>
    </reaction>
</comment>
<dbReference type="GO" id="GO:0005524">
    <property type="term" value="F:ATP binding"/>
    <property type="evidence" value="ECO:0007669"/>
    <property type="project" value="UniProtKB-UniRule"/>
</dbReference>
<dbReference type="NCBIfam" id="NF000658">
    <property type="entry name" value="PRK00029.1"/>
    <property type="match status" value="1"/>
</dbReference>
<dbReference type="GO" id="GO:0000287">
    <property type="term" value="F:magnesium ion binding"/>
    <property type="evidence" value="ECO:0007669"/>
    <property type="project" value="UniProtKB-UniRule"/>
</dbReference>
<dbReference type="EMBL" id="LAYY01000033">
    <property type="protein sequence ID" value="KKK36349.1"/>
    <property type="molecule type" value="Genomic_DNA"/>
</dbReference>
<organism evidence="10 11">
    <name type="scientific">Mesobacillus campisalis</name>
    <dbReference type="NCBI Taxonomy" id="1408103"/>
    <lineage>
        <taxon>Bacteria</taxon>
        <taxon>Bacillati</taxon>
        <taxon>Bacillota</taxon>
        <taxon>Bacilli</taxon>
        <taxon>Bacillales</taxon>
        <taxon>Bacillaceae</taxon>
        <taxon>Mesobacillus</taxon>
    </lineage>
</organism>
<keyword evidence="4 8" id="KW-0479">Metal-binding</keyword>
<dbReference type="OrthoDB" id="9773505at2"/>
<evidence type="ECO:0000256" key="2">
    <source>
        <dbReference type="ARBA" id="ARBA00022679"/>
    </source>
</evidence>
<dbReference type="Pfam" id="PF02696">
    <property type="entry name" value="SelO"/>
    <property type="match status" value="1"/>
</dbReference>
<keyword evidence="5 8" id="KW-0547">Nucleotide-binding</keyword>
<dbReference type="EC" id="2.7.7.108" evidence="8"/>
<evidence type="ECO:0000256" key="4">
    <source>
        <dbReference type="ARBA" id="ARBA00022723"/>
    </source>
</evidence>
<comment type="catalytic activity">
    <reaction evidence="8">
        <text>L-seryl-[protein] + ATP = 3-O-(5'-adenylyl)-L-seryl-[protein] + diphosphate</text>
        <dbReference type="Rhea" id="RHEA:58120"/>
        <dbReference type="Rhea" id="RHEA-COMP:9863"/>
        <dbReference type="Rhea" id="RHEA-COMP:15073"/>
        <dbReference type="ChEBI" id="CHEBI:29999"/>
        <dbReference type="ChEBI" id="CHEBI:30616"/>
        <dbReference type="ChEBI" id="CHEBI:33019"/>
        <dbReference type="ChEBI" id="CHEBI:142516"/>
        <dbReference type="EC" id="2.7.7.108"/>
    </reaction>
</comment>
<keyword evidence="7 8" id="KW-0460">Magnesium</keyword>
<keyword evidence="11" id="KW-1185">Reference proteome</keyword>
<accession>A0A0M2SP56</accession>
<dbReference type="HAMAP" id="MF_00692">
    <property type="entry name" value="SelO"/>
    <property type="match status" value="1"/>
</dbReference>